<dbReference type="AlphaFoldDB" id="A0ABD6EF66"/>
<accession>A0ABD6EF66</accession>
<reference evidence="1 2" key="1">
    <citation type="submission" date="2024-08" db="EMBL/GenBank/DDBJ databases">
        <title>Gnathostoma spinigerum genome.</title>
        <authorList>
            <person name="Gonzalez-Bertolin B."/>
            <person name="Monzon S."/>
            <person name="Zaballos A."/>
            <person name="Jimenez P."/>
            <person name="Dekumyoy P."/>
            <person name="Varona S."/>
            <person name="Cuesta I."/>
            <person name="Sumanam S."/>
            <person name="Adisakwattana P."/>
            <person name="Gasser R.B."/>
            <person name="Hernandez-Gonzalez A."/>
            <person name="Young N.D."/>
            <person name="Perteguer M.J."/>
        </authorList>
    </citation>
    <scope>NUCLEOTIDE SEQUENCE [LARGE SCALE GENOMIC DNA]</scope>
    <source>
        <strain evidence="1">AL3</strain>
        <tissue evidence="1">Liver</tissue>
    </source>
</reference>
<keyword evidence="2" id="KW-1185">Reference proteome</keyword>
<gene>
    <name evidence="1" type="ORF">AB6A40_002026</name>
</gene>
<dbReference type="PANTHER" id="PTHR34401">
    <property type="entry name" value="PROTEIN CBG12388-RELATED"/>
    <property type="match status" value="1"/>
</dbReference>
<proteinExistence type="predicted"/>
<protein>
    <recommendedName>
        <fullName evidence="3">Secreted protein</fullName>
    </recommendedName>
</protein>
<evidence type="ECO:0000313" key="1">
    <source>
        <dbReference type="EMBL" id="MFH4975317.1"/>
    </source>
</evidence>
<evidence type="ECO:0008006" key="3">
    <source>
        <dbReference type="Google" id="ProtNLM"/>
    </source>
</evidence>
<dbReference type="PANTHER" id="PTHR34401:SF3">
    <property type="entry name" value="DB DOMAIN-CONTAINING PROTEIN"/>
    <property type="match status" value="1"/>
</dbReference>
<sequence>MISVLGDFGFSLHDQRYTSRTMNEILSTSVLGVMITCALCQSLPQCSCTDVEPCMERKVDDFFMPCVDKCSLFVDVTNASYTVSRKCFANLSVEIAATVRCIREMFPDACSYGVDQPLVGQRPATDIQLAIIKEGSERLEPPGVLALILKSLPYAEIFIGCLRNCLDRVVEECTRFRNCSLMLPTDDVLVKTGANCAVEAGFSDLVIRSFCTCMVTSGLSSLALICPVVSLRSDQL</sequence>
<organism evidence="1 2">
    <name type="scientific">Gnathostoma spinigerum</name>
    <dbReference type="NCBI Taxonomy" id="75299"/>
    <lineage>
        <taxon>Eukaryota</taxon>
        <taxon>Metazoa</taxon>
        <taxon>Ecdysozoa</taxon>
        <taxon>Nematoda</taxon>
        <taxon>Chromadorea</taxon>
        <taxon>Rhabditida</taxon>
        <taxon>Spirurina</taxon>
        <taxon>Gnathostomatomorpha</taxon>
        <taxon>Gnathostomatoidea</taxon>
        <taxon>Gnathostomatidae</taxon>
        <taxon>Gnathostoma</taxon>
    </lineage>
</organism>
<comment type="caution">
    <text evidence="1">The sequence shown here is derived from an EMBL/GenBank/DDBJ whole genome shotgun (WGS) entry which is preliminary data.</text>
</comment>
<name>A0ABD6EF66_9BILA</name>
<dbReference type="EMBL" id="JBGFUD010000836">
    <property type="protein sequence ID" value="MFH4975317.1"/>
    <property type="molecule type" value="Genomic_DNA"/>
</dbReference>
<dbReference type="Proteomes" id="UP001608902">
    <property type="component" value="Unassembled WGS sequence"/>
</dbReference>
<evidence type="ECO:0000313" key="2">
    <source>
        <dbReference type="Proteomes" id="UP001608902"/>
    </source>
</evidence>